<dbReference type="InterPro" id="IPR014729">
    <property type="entry name" value="Rossmann-like_a/b/a_fold"/>
</dbReference>
<dbReference type="InterPro" id="IPR008513">
    <property type="entry name" value="tRNA(Met)_cyd_acetate_ligase"/>
</dbReference>
<comment type="subcellular location">
    <subcellularLocation>
        <location evidence="2">Cytoplasm</location>
    </subcellularLocation>
</comment>
<keyword evidence="2" id="KW-0547">Nucleotide-binding</keyword>
<dbReference type="PANTHER" id="PTHR37825">
    <property type="entry name" value="TRNA(MET) CYTIDINE ACETATE LIGASE"/>
    <property type="match status" value="1"/>
</dbReference>
<protein>
    <recommendedName>
        <fullName evidence="2">tRNA(Met) cytidine acetate ligase</fullName>
        <ecNumber evidence="2">6.3.4.-</ecNumber>
    </recommendedName>
</protein>
<dbReference type="OrthoDB" id="9769796at2"/>
<dbReference type="HOGENOM" id="CLU_038915_0_1_9"/>
<dbReference type="PANTHER" id="PTHR37825:SF1">
    <property type="entry name" value="TRNA(MET) CYTIDINE ACETATE LIGASE"/>
    <property type="match status" value="1"/>
</dbReference>
<dbReference type="Proteomes" id="UP000005435">
    <property type="component" value="Chromosome"/>
</dbReference>
<dbReference type="eggNOG" id="COG1323">
    <property type="taxonomic scope" value="Bacteria"/>
</dbReference>
<dbReference type="SUPFAM" id="SSF52374">
    <property type="entry name" value="Nucleotidylyl transferase"/>
    <property type="match status" value="1"/>
</dbReference>
<keyword evidence="2" id="KW-0820">tRNA-binding</keyword>
<feature type="binding site" evidence="2">
    <location>
        <position position="169"/>
    </location>
    <ligand>
        <name>ATP</name>
        <dbReference type="ChEBI" id="CHEBI:30616"/>
    </ligand>
</feature>
<keyword evidence="4" id="KW-1185">Reference proteome</keyword>
<feature type="binding site" evidence="2">
    <location>
        <position position="102"/>
    </location>
    <ligand>
        <name>ATP</name>
        <dbReference type="ChEBI" id="CHEBI:30616"/>
    </ligand>
</feature>
<dbReference type="STRING" id="720554.Clocl_2286"/>
<keyword evidence="2" id="KW-0694">RNA-binding</keyword>
<comment type="function">
    <text evidence="2">Catalyzes the formation of N(4)-acetylcytidine (ac(4)C) at the wobble position of elongator tRNA(Met), using acetate and ATP as substrates. First activates an acetate ion to form acetyladenylate (Ac-AMP) and then transfers the acetyl group to tRNA to form ac(4)C34.</text>
</comment>
<comment type="similarity">
    <text evidence="2">Belongs to the TmcAL family.</text>
</comment>
<dbReference type="RefSeq" id="WP_014255452.1">
    <property type="nucleotide sequence ID" value="NC_016627.1"/>
</dbReference>
<feature type="binding site" evidence="2">
    <location>
        <begin position="7"/>
        <end position="20"/>
    </location>
    <ligand>
        <name>ATP</name>
        <dbReference type="ChEBI" id="CHEBI:30616"/>
    </ligand>
</feature>
<sequence>MRVLGLIVEYNPFHNGHLYHLEQAKSLCNADYVLCVMSGNYIQRGEPAIVNKWARAKMALQCGVDLVIELPVPYAMSSAEFFAFGAVKILNDIGVVNYLCFGSETADINTFDIIADILVSEPESYKNVLKQELGKGKSFPSARETALKSFLSEKGTDISDFEAVIGSSNNILGIEYIKALKRLKSRITPVTIKRINNSYNSEEITGSISSATSIRKLIQTQKSQLDAVLPANCLNILEEEFDSGRGPIYPNNYELLILSNLRRMTKEEIRMLPYVSEGMENRIKVAAETSGTWDELIEKICTKRYTRTRVQRILTGIMTGLTSVDFDSFNKFGGPQYARVLGLNNKGRQLLSYMNKVSRIPIITKTADFTNSCNPLLRKMLKIEAFATDMYVLGYPNLLYRKAGQEFTQNVIVIK</sequence>
<reference evidence="3 4" key="2">
    <citation type="journal article" date="2012" name="Stand. Genomic Sci.">
        <title>Complete Genome Sequence of Clostridium clariflavum DSM 19732.</title>
        <authorList>
            <person name="Izquierdo J.A."/>
            <person name="Goodwin L."/>
            <person name="Davenport K.W."/>
            <person name="Teshima H."/>
            <person name="Bruce D."/>
            <person name="Detter C."/>
            <person name="Tapia R."/>
            <person name="Han S."/>
            <person name="Land M."/>
            <person name="Hauser L."/>
            <person name="Jeffries C.D."/>
            <person name="Han J."/>
            <person name="Pitluck S."/>
            <person name="Nolan M."/>
            <person name="Chen A."/>
            <person name="Huntemann M."/>
            <person name="Mavromatis K."/>
            <person name="Mikhailova N."/>
            <person name="Liolios K."/>
            <person name="Woyke T."/>
            <person name="Lynd L.R."/>
        </authorList>
    </citation>
    <scope>NUCLEOTIDE SEQUENCE [LARGE SCALE GENOMIC DNA]</scope>
    <source>
        <strain evidence="4">DSM 19732 / NBRC 101661 / EBR45</strain>
    </source>
</reference>
<comment type="catalytic activity">
    <reaction evidence="2">
        <text>cytidine(34) in elongator tRNA(Met) + acetate + ATP = N(4)-acetylcytidine(34) in elongator tRNA(Met) + AMP + diphosphate</text>
        <dbReference type="Rhea" id="RHEA:58144"/>
        <dbReference type="Rhea" id="RHEA-COMP:10693"/>
        <dbReference type="Rhea" id="RHEA-COMP:10694"/>
        <dbReference type="ChEBI" id="CHEBI:30089"/>
        <dbReference type="ChEBI" id="CHEBI:30616"/>
        <dbReference type="ChEBI" id="CHEBI:33019"/>
        <dbReference type="ChEBI" id="CHEBI:74900"/>
        <dbReference type="ChEBI" id="CHEBI:82748"/>
        <dbReference type="ChEBI" id="CHEBI:456215"/>
    </reaction>
</comment>
<organism evidence="3 4">
    <name type="scientific">Acetivibrio clariflavus (strain DSM 19732 / NBRC 101661 / EBR45)</name>
    <name type="common">Clostridium clariflavum</name>
    <dbReference type="NCBI Taxonomy" id="720554"/>
    <lineage>
        <taxon>Bacteria</taxon>
        <taxon>Bacillati</taxon>
        <taxon>Bacillota</taxon>
        <taxon>Clostridia</taxon>
        <taxon>Eubacteriales</taxon>
        <taxon>Oscillospiraceae</taxon>
        <taxon>Acetivibrio</taxon>
    </lineage>
</organism>
<keyword evidence="2" id="KW-0963">Cytoplasm</keyword>
<dbReference type="GO" id="GO:0005737">
    <property type="term" value="C:cytoplasm"/>
    <property type="evidence" value="ECO:0007669"/>
    <property type="project" value="UniProtKB-SubCell"/>
</dbReference>
<dbReference type="EC" id="6.3.4.-" evidence="2"/>
<dbReference type="GO" id="GO:0016879">
    <property type="term" value="F:ligase activity, forming carbon-nitrogen bonds"/>
    <property type="evidence" value="ECO:0007669"/>
    <property type="project" value="UniProtKB-UniRule"/>
</dbReference>
<keyword evidence="2" id="KW-0067">ATP-binding</keyword>
<dbReference type="Pfam" id="PF05636">
    <property type="entry name" value="HIGH_NTase1"/>
    <property type="match status" value="1"/>
</dbReference>
<dbReference type="GO" id="GO:0000049">
    <property type="term" value="F:tRNA binding"/>
    <property type="evidence" value="ECO:0007669"/>
    <property type="project" value="UniProtKB-KW"/>
</dbReference>
<dbReference type="EMBL" id="CP003065">
    <property type="protein sequence ID" value="AEV68873.1"/>
    <property type="molecule type" value="Genomic_DNA"/>
</dbReference>
<name>G8LYA4_ACECE</name>
<evidence type="ECO:0000256" key="1">
    <source>
        <dbReference type="ARBA" id="ARBA00022694"/>
    </source>
</evidence>
<dbReference type="GO" id="GO:0016740">
    <property type="term" value="F:transferase activity"/>
    <property type="evidence" value="ECO:0007669"/>
    <property type="project" value="UniProtKB-KW"/>
</dbReference>
<keyword evidence="1 2" id="KW-0819">tRNA processing</keyword>
<evidence type="ECO:0000313" key="4">
    <source>
        <dbReference type="Proteomes" id="UP000005435"/>
    </source>
</evidence>
<proteinExistence type="inferred from homology"/>
<dbReference type="Gene3D" id="3.40.50.620">
    <property type="entry name" value="HUPs"/>
    <property type="match status" value="1"/>
</dbReference>
<evidence type="ECO:0000313" key="3">
    <source>
        <dbReference type="EMBL" id="AEV68873.1"/>
    </source>
</evidence>
<dbReference type="GO" id="GO:0005524">
    <property type="term" value="F:ATP binding"/>
    <property type="evidence" value="ECO:0007669"/>
    <property type="project" value="UniProtKB-KW"/>
</dbReference>
<dbReference type="GO" id="GO:0006400">
    <property type="term" value="P:tRNA modification"/>
    <property type="evidence" value="ECO:0007669"/>
    <property type="project" value="UniProtKB-UniRule"/>
</dbReference>
<feature type="binding site" evidence="2">
    <location>
        <begin position="194"/>
        <end position="195"/>
    </location>
    <ligand>
        <name>ATP</name>
        <dbReference type="ChEBI" id="CHEBI:30616"/>
    </ligand>
</feature>
<gene>
    <name evidence="2" type="primary">tmcAL</name>
    <name evidence="3" type="ordered locus">Clocl_2286</name>
</gene>
<keyword evidence="2" id="KW-0436">Ligase</keyword>
<reference evidence="4" key="1">
    <citation type="submission" date="2011-12" db="EMBL/GenBank/DDBJ databases">
        <title>Complete sequence of Clostridium clariflavum DSM 19732.</title>
        <authorList>
            <consortium name="US DOE Joint Genome Institute"/>
            <person name="Lucas S."/>
            <person name="Han J."/>
            <person name="Lapidus A."/>
            <person name="Cheng J.-F."/>
            <person name="Goodwin L."/>
            <person name="Pitluck S."/>
            <person name="Peters L."/>
            <person name="Teshima H."/>
            <person name="Detter J.C."/>
            <person name="Han C."/>
            <person name="Tapia R."/>
            <person name="Land M."/>
            <person name="Hauser L."/>
            <person name="Kyrpides N."/>
            <person name="Ivanova N."/>
            <person name="Pagani I."/>
            <person name="Kitzmiller T."/>
            <person name="Lynd L."/>
            <person name="Izquierdo J."/>
            <person name="Woyke T."/>
        </authorList>
    </citation>
    <scope>NUCLEOTIDE SEQUENCE [LARGE SCALE GENOMIC DNA]</scope>
    <source>
        <strain evidence="4">DSM 19732 / NBRC 101661 / EBR45</strain>
    </source>
</reference>
<dbReference type="KEGG" id="ccl:Clocl_2286"/>
<dbReference type="NCBIfam" id="NF010191">
    <property type="entry name" value="PRK13670.1"/>
    <property type="match status" value="1"/>
</dbReference>
<keyword evidence="3" id="KW-0808">Transferase</keyword>
<dbReference type="AlphaFoldDB" id="G8LYA4"/>
<dbReference type="HAMAP" id="MF_01539">
    <property type="entry name" value="TmcAL"/>
    <property type="match status" value="1"/>
</dbReference>
<evidence type="ECO:0000256" key="2">
    <source>
        <dbReference type="HAMAP-Rule" id="MF_01539"/>
    </source>
</evidence>
<accession>G8LYA4</accession>